<keyword evidence="3" id="KW-0443">Lipid metabolism</keyword>
<dbReference type="PIRSF" id="PIRSF011489">
    <property type="entry name" value="DUF479"/>
    <property type="match status" value="1"/>
</dbReference>
<dbReference type="RefSeq" id="WP_073148693.1">
    <property type="nucleotide sequence ID" value="NZ_FQYY01000002.1"/>
</dbReference>
<gene>
    <name evidence="4" type="ORF">SAMN04488096_102361</name>
</gene>
<keyword evidence="5" id="KW-1185">Reference proteome</keyword>
<evidence type="ECO:0000256" key="1">
    <source>
        <dbReference type="ARBA" id="ARBA00022516"/>
    </source>
</evidence>
<protein>
    <submittedName>
        <fullName evidence="4">Acyl carrier protein phosphodiesterase</fullName>
    </submittedName>
</protein>
<keyword evidence="2" id="KW-0378">Hydrolase</keyword>
<evidence type="ECO:0000313" key="5">
    <source>
        <dbReference type="Proteomes" id="UP000184225"/>
    </source>
</evidence>
<dbReference type="OrthoDB" id="8442777at2"/>
<dbReference type="GO" id="GO:0006633">
    <property type="term" value="P:fatty acid biosynthetic process"/>
    <property type="evidence" value="ECO:0007669"/>
    <property type="project" value="InterPro"/>
</dbReference>
<name>A0A1M6C5A6_9FLAO</name>
<accession>A0A1M6C5A6</accession>
<evidence type="ECO:0000313" key="4">
    <source>
        <dbReference type="EMBL" id="SHI55914.1"/>
    </source>
</evidence>
<dbReference type="Proteomes" id="UP000184225">
    <property type="component" value="Unassembled WGS sequence"/>
</dbReference>
<evidence type="ECO:0000256" key="3">
    <source>
        <dbReference type="ARBA" id="ARBA00023098"/>
    </source>
</evidence>
<organism evidence="4 5">
    <name type="scientific">Mesonia phycicola</name>
    <dbReference type="NCBI Taxonomy" id="579105"/>
    <lineage>
        <taxon>Bacteria</taxon>
        <taxon>Pseudomonadati</taxon>
        <taxon>Bacteroidota</taxon>
        <taxon>Flavobacteriia</taxon>
        <taxon>Flavobacteriales</taxon>
        <taxon>Flavobacteriaceae</taxon>
        <taxon>Mesonia</taxon>
    </lineage>
</organism>
<reference evidence="4 5" key="1">
    <citation type="submission" date="2016-11" db="EMBL/GenBank/DDBJ databases">
        <authorList>
            <person name="Jaros S."/>
            <person name="Januszkiewicz K."/>
            <person name="Wedrychowicz H."/>
        </authorList>
    </citation>
    <scope>NUCLEOTIDE SEQUENCE [LARGE SCALE GENOMIC DNA]</scope>
    <source>
        <strain evidence="4 5">DSM 21425</strain>
    </source>
</reference>
<evidence type="ECO:0000256" key="2">
    <source>
        <dbReference type="ARBA" id="ARBA00022801"/>
    </source>
</evidence>
<dbReference type="STRING" id="579105.SAMN04488096_102361"/>
<dbReference type="GO" id="GO:0008770">
    <property type="term" value="F:[acyl-carrier-protein] phosphodiesterase activity"/>
    <property type="evidence" value="ECO:0007669"/>
    <property type="project" value="InterPro"/>
</dbReference>
<dbReference type="PANTHER" id="PTHR38764:SF1">
    <property type="entry name" value="ACYL CARRIER PROTEIN PHOSPHODIESTERASE"/>
    <property type="match status" value="1"/>
</dbReference>
<dbReference type="PANTHER" id="PTHR38764">
    <property type="entry name" value="ACYL CARRIER PROTEIN PHOSPHODIESTERASE"/>
    <property type="match status" value="1"/>
</dbReference>
<keyword evidence="1" id="KW-0444">Lipid biosynthesis</keyword>
<dbReference type="EMBL" id="FQYY01000002">
    <property type="protein sequence ID" value="SHI55914.1"/>
    <property type="molecule type" value="Genomic_DNA"/>
</dbReference>
<dbReference type="InterPro" id="IPR007431">
    <property type="entry name" value="ACP_PD"/>
</dbReference>
<dbReference type="Pfam" id="PF04336">
    <property type="entry name" value="ACP_PD"/>
    <property type="match status" value="1"/>
</dbReference>
<proteinExistence type="predicted"/>
<dbReference type="AlphaFoldDB" id="A0A1M6C5A6"/>
<sequence>MNYLAHIYLSGNDKELTIGNFIADSVKGNILKKKLPQRVKDGIILHRKIDTFTDSHPIVYKSKHRLFDKYSHYSSVIVDILYDHFLAKNWQNYHSTKLNIYVENFYLLLKYNFEILPKPVQNFYPYMVSHNWLVSYAEIDGIERILKQMNKRINGKIRLDHSVVELNEHYTEFEEEFTEFFTELTEYVALEIKEG</sequence>